<proteinExistence type="predicted"/>
<evidence type="ECO:0000259" key="1">
    <source>
        <dbReference type="PROSITE" id="PS51186"/>
    </source>
</evidence>
<name>A0A8J4AG12_9ACTN</name>
<reference evidence="3" key="1">
    <citation type="journal article" date="2021" name="Int. J. Syst. Evol. Microbiol.">
        <title>Actinocatenispora comari sp. nov., an endophytic actinomycete isolated from aerial parts of Comarum salesowianum.</title>
        <authorList>
            <person name="Oyunbileg N."/>
            <person name="Iizaka Y."/>
            <person name="Hamada M."/>
            <person name="Davaapurev B.O."/>
            <person name="Fukumoto A."/>
            <person name="Tsetseg B."/>
            <person name="Kato F."/>
            <person name="Tamura T."/>
            <person name="Batkhuu J."/>
            <person name="Anzai Y."/>
        </authorList>
    </citation>
    <scope>NUCLEOTIDE SEQUENCE [LARGE SCALE GENOMIC DNA]</scope>
    <source>
        <strain evidence="3">NUM-2625</strain>
    </source>
</reference>
<dbReference type="SUPFAM" id="SSF55729">
    <property type="entry name" value="Acyl-CoA N-acyltransferases (Nat)"/>
    <property type="match status" value="1"/>
</dbReference>
<evidence type="ECO:0000313" key="2">
    <source>
        <dbReference type="EMBL" id="GIL29970.1"/>
    </source>
</evidence>
<dbReference type="InterPro" id="IPR000182">
    <property type="entry name" value="GNAT_dom"/>
</dbReference>
<dbReference type="Pfam" id="PF13673">
    <property type="entry name" value="Acetyltransf_10"/>
    <property type="match status" value="1"/>
</dbReference>
<dbReference type="PROSITE" id="PS51186">
    <property type="entry name" value="GNAT"/>
    <property type="match status" value="1"/>
</dbReference>
<dbReference type="EMBL" id="BOPO01000111">
    <property type="protein sequence ID" value="GIL29970.1"/>
    <property type="molecule type" value="Genomic_DNA"/>
</dbReference>
<comment type="caution">
    <text evidence="2">The sequence shown here is derived from an EMBL/GenBank/DDBJ whole genome shotgun (WGS) entry which is preliminary data.</text>
</comment>
<dbReference type="Gene3D" id="3.40.630.30">
    <property type="match status" value="1"/>
</dbReference>
<dbReference type="InterPro" id="IPR016181">
    <property type="entry name" value="Acyl_CoA_acyltransferase"/>
</dbReference>
<dbReference type="CDD" id="cd04301">
    <property type="entry name" value="NAT_SF"/>
    <property type="match status" value="1"/>
</dbReference>
<sequence>MSVAGVAVGRNRLGAVSDLTLRRARFAELSGADLYEILRLRVDVFVVEQDCPYPELDGRDTEPDTVHLWYERGGAIASYLRILAEPGGAARIGRVCTAADARGGGLAGQLLDQALVAIGPRSVALSAQSHLTGFYARYGFRPDGAPFLEDGIPHTPMVRSREQPPAT</sequence>
<accession>A0A8J4AG12</accession>
<feature type="domain" description="N-acetyltransferase" evidence="1">
    <location>
        <begin position="24"/>
        <end position="162"/>
    </location>
</feature>
<keyword evidence="3" id="KW-1185">Reference proteome</keyword>
<dbReference type="GO" id="GO:0016747">
    <property type="term" value="F:acyltransferase activity, transferring groups other than amino-acyl groups"/>
    <property type="evidence" value="ECO:0007669"/>
    <property type="project" value="InterPro"/>
</dbReference>
<gene>
    <name evidence="2" type="primary">elaA</name>
    <name evidence="2" type="ORF">NUM_52240</name>
</gene>
<dbReference type="Proteomes" id="UP000614996">
    <property type="component" value="Unassembled WGS sequence"/>
</dbReference>
<protein>
    <submittedName>
        <fullName evidence="2">ElaA protein</fullName>
    </submittedName>
</protein>
<dbReference type="AlphaFoldDB" id="A0A8J4AG12"/>
<evidence type="ECO:0000313" key="3">
    <source>
        <dbReference type="Proteomes" id="UP000614996"/>
    </source>
</evidence>
<organism evidence="2 3">
    <name type="scientific">Actinocatenispora comari</name>
    <dbReference type="NCBI Taxonomy" id="2807577"/>
    <lineage>
        <taxon>Bacteria</taxon>
        <taxon>Bacillati</taxon>
        <taxon>Actinomycetota</taxon>
        <taxon>Actinomycetes</taxon>
        <taxon>Micromonosporales</taxon>
        <taxon>Micromonosporaceae</taxon>
        <taxon>Actinocatenispora</taxon>
    </lineage>
</organism>